<evidence type="ECO:0000256" key="1">
    <source>
        <dbReference type="SAM" id="MobiDB-lite"/>
    </source>
</evidence>
<proteinExistence type="predicted"/>
<feature type="region of interest" description="Disordered" evidence="1">
    <location>
        <begin position="98"/>
        <end position="119"/>
    </location>
</feature>
<evidence type="ECO:0000313" key="3">
    <source>
        <dbReference type="Proteomes" id="UP000318384"/>
    </source>
</evidence>
<name>A0A517WWG2_9PLAN</name>
<dbReference type="RefSeq" id="WP_232098515.1">
    <property type="nucleotide sequence ID" value="NZ_CP037422.1"/>
</dbReference>
<sequence>MSYRLSNFSLYITFYSLLILSITNPTFGDTPVSGNATIRQKAGPSEIVITTTNRLAGAIDSLTWNGKEFIDSFDHGRQLQSAASFDLQSTDPFWAERYNPTEAGSRSDGTGKSSSSKLLSLRATGNELETTTRMAYWLAPGQKSSGRLALNQKILSNHLVSKRVRIGYKDHDQVIEYQTTFTVPKGEQHTYAQFEALTGYMPAEFEKFWTFQPATGKLEPLSDGPGEQKLPVVMSTKDGKYAMGIFSPDQPSKGYRHAGYGRFRFKAAKVVKWNCAFRVRDQQGIKPGEYSFSMFVAVGTLEDVRQSLVSLTKEFPKK</sequence>
<gene>
    <name evidence="2" type="ORF">V202x_29590</name>
</gene>
<keyword evidence="3" id="KW-1185">Reference proteome</keyword>
<organism evidence="2 3">
    <name type="scientific">Gimesia aquarii</name>
    <dbReference type="NCBI Taxonomy" id="2527964"/>
    <lineage>
        <taxon>Bacteria</taxon>
        <taxon>Pseudomonadati</taxon>
        <taxon>Planctomycetota</taxon>
        <taxon>Planctomycetia</taxon>
        <taxon>Planctomycetales</taxon>
        <taxon>Planctomycetaceae</taxon>
        <taxon>Gimesia</taxon>
    </lineage>
</organism>
<dbReference type="EMBL" id="CP037422">
    <property type="protein sequence ID" value="QDU09584.1"/>
    <property type="molecule type" value="Genomic_DNA"/>
</dbReference>
<accession>A0A517WWG2</accession>
<dbReference type="AlphaFoldDB" id="A0A517WWG2"/>
<reference evidence="2 3" key="1">
    <citation type="submission" date="2019-03" db="EMBL/GenBank/DDBJ databases">
        <title>Deep-cultivation of Planctomycetes and their phenomic and genomic characterization uncovers novel biology.</title>
        <authorList>
            <person name="Wiegand S."/>
            <person name="Jogler M."/>
            <person name="Boedeker C."/>
            <person name="Pinto D."/>
            <person name="Vollmers J."/>
            <person name="Rivas-Marin E."/>
            <person name="Kohn T."/>
            <person name="Peeters S.H."/>
            <person name="Heuer A."/>
            <person name="Rast P."/>
            <person name="Oberbeckmann S."/>
            <person name="Bunk B."/>
            <person name="Jeske O."/>
            <person name="Meyerdierks A."/>
            <person name="Storesund J.E."/>
            <person name="Kallscheuer N."/>
            <person name="Luecker S."/>
            <person name="Lage O.M."/>
            <person name="Pohl T."/>
            <person name="Merkel B.J."/>
            <person name="Hornburger P."/>
            <person name="Mueller R.-W."/>
            <person name="Bruemmer F."/>
            <person name="Labrenz M."/>
            <person name="Spormann A.M."/>
            <person name="Op den Camp H."/>
            <person name="Overmann J."/>
            <person name="Amann R."/>
            <person name="Jetten M.S.M."/>
            <person name="Mascher T."/>
            <person name="Medema M.H."/>
            <person name="Devos D.P."/>
            <person name="Kaster A.-K."/>
            <person name="Ovreas L."/>
            <person name="Rohde M."/>
            <person name="Galperin M.Y."/>
            <person name="Jogler C."/>
        </authorList>
    </citation>
    <scope>NUCLEOTIDE SEQUENCE [LARGE SCALE GENOMIC DNA]</scope>
    <source>
        <strain evidence="2 3">V202</strain>
    </source>
</reference>
<feature type="compositionally biased region" description="Low complexity" evidence="1">
    <location>
        <begin position="104"/>
        <end position="119"/>
    </location>
</feature>
<evidence type="ECO:0000313" key="2">
    <source>
        <dbReference type="EMBL" id="QDU09584.1"/>
    </source>
</evidence>
<protein>
    <submittedName>
        <fullName evidence="2">Uncharacterized protein</fullName>
    </submittedName>
</protein>
<dbReference type="Proteomes" id="UP000318384">
    <property type="component" value="Chromosome"/>
</dbReference>